<evidence type="ECO:0000313" key="3">
    <source>
        <dbReference type="EMBL" id="MDN0013148.1"/>
    </source>
</evidence>
<dbReference type="Proteomes" id="UP001168524">
    <property type="component" value="Unassembled WGS sequence"/>
</dbReference>
<evidence type="ECO:0000256" key="1">
    <source>
        <dbReference type="SAM" id="MobiDB-lite"/>
    </source>
</evidence>
<feature type="compositionally biased region" description="Basic and acidic residues" evidence="1">
    <location>
        <begin position="62"/>
        <end position="87"/>
    </location>
</feature>
<dbReference type="EMBL" id="JAUDZE010000001">
    <property type="protein sequence ID" value="MDN0013144.1"/>
    <property type="molecule type" value="Genomic_DNA"/>
</dbReference>
<evidence type="ECO:0000313" key="4">
    <source>
        <dbReference type="Proteomes" id="UP001168524"/>
    </source>
</evidence>
<comment type="caution">
    <text evidence="3">The sequence shown here is derived from an EMBL/GenBank/DDBJ whole genome shotgun (WGS) entry which is preliminary data.</text>
</comment>
<feature type="region of interest" description="Disordered" evidence="1">
    <location>
        <begin position="62"/>
        <end position="111"/>
    </location>
</feature>
<reference evidence="3" key="1">
    <citation type="submission" date="2023-06" db="EMBL/GenBank/DDBJ databases">
        <title>Two novel species of Acinetobacter isolated from motorbike repairing workshop in Vietnam.</title>
        <authorList>
            <person name="Le N.T.T."/>
        </authorList>
    </citation>
    <scope>NUCLEOTIDE SEQUENCE</scope>
    <source>
        <strain evidence="3">VNH17</strain>
    </source>
</reference>
<dbReference type="RefSeq" id="WP_267979417.1">
    <property type="nucleotide sequence ID" value="NZ_JAPQKF010000001.1"/>
</dbReference>
<name>A0ABT7WKH4_9GAMM</name>
<evidence type="ECO:0000313" key="2">
    <source>
        <dbReference type="EMBL" id="MDN0013144.1"/>
    </source>
</evidence>
<accession>A0ABT7WKH4</accession>
<proteinExistence type="predicted"/>
<dbReference type="EMBL" id="JAUDZE010000001">
    <property type="protein sequence ID" value="MDN0013148.1"/>
    <property type="molecule type" value="Genomic_DNA"/>
</dbReference>
<sequence>MIVNAHTQKLVDSLEQRISKFESKKPISQKVLQSDLAKMRIFIKSYLELNLISQEQQKTWSDRVDAAQARYEEKPVQKTTKNKENTKESPQNSDRATPIYNMRLKLGDSDQ</sequence>
<gene>
    <name evidence="2" type="ORF">QTA56_02680</name>
    <name evidence="3" type="ORF">QTA56_02700</name>
</gene>
<keyword evidence="4" id="KW-1185">Reference proteome</keyword>
<protein>
    <submittedName>
        <fullName evidence="3">Uncharacterized protein</fullName>
    </submittedName>
</protein>
<organism evidence="3 4">
    <name type="scientific">Acinetobacter thutiue</name>
    <dbReference type="NCBI Taxonomy" id="2998078"/>
    <lineage>
        <taxon>Bacteria</taxon>
        <taxon>Pseudomonadati</taxon>
        <taxon>Pseudomonadota</taxon>
        <taxon>Gammaproteobacteria</taxon>
        <taxon>Moraxellales</taxon>
        <taxon>Moraxellaceae</taxon>
        <taxon>Acinetobacter</taxon>
    </lineage>
</organism>